<evidence type="ECO:0008006" key="5">
    <source>
        <dbReference type="Google" id="ProtNLM"/>
    </source>
</evidence>
<gene>
    <name evidence="3" type="ORF">PCON_05675</name>
</gene>
<dbReference type="Proteomes" id="UP000018144">
    <property type="component" value="Unassembled WGS sequence"/>
</dbReference>
<dbReference type="InterPro" id="IPR004045">
    <property type="entry name" value="Glutathione_S-Trfase_N"/>
</dbReference>
<dbReference type="OMA" id="IPYTQCL"/>
<organism evidence="3 4">
    <name type="scientific">Pyronema omphalodes (strain CBS 100304)</name>
    <name type="common">Pyronema confluens</name>
    <dbReference type="NCBI Taxonomy" id="1076935"/>
    <lineage>
        <taxon>Eukaryota</taxon>
        <taxon>Fungi</taxon>
        <taxon>Dikarya</taxon>
        <taxon>Ascomycota</taxon>
        <taxon>Pezizomycotina</taxon>
        <taxon>Pezizomycetes</taxon>
        <taxon>Pezizales</taxon>
        <taxon>Pyronemataceae</taxon>
        <taxon>Pyronema</taxon>
    </lineage>
</organism>
<feature type="domain" description="GST C-terminal" evidence="2">
    <location>
        <begin position="98"/>
        <end position="245"/>
    </location>
</feature>
<dbReference type="Pfam" id="PF25907">
    <property type="entry name" value="DUF7962"/>
    <property type="match status" value="1"/>
</dbReference>
<dbReference type="InterPro" id="IPR058268">
    <property type="entry name" value="DUF7962"/>
</dbReference>
<feature type="domain" description="GST N-terminal" evidence="1">
    <location>
        <begin position="7"/>
        <end position="87"/>
    </location>
</feature>
<dbReference type="SUPFAM" id="SSF52833">
    <property type="entry name" value="Thioredoxin-like"/>
    <property type="match status" value="1"/>
</dbReference>
<dbReference type="InterPro" id="IPR036282">
    <property type="entry name" value="Glutathione-S-Trfase_C_sf"/>
</dbReference>
<sequence>MTSPNPSNIILYHYSYSPYAHKISYYLSLRNIPYHQVPQPPILPRPDLSNLLGIIYRRIPVLAIGNTVFINTPLILETLETKYPTADAASGTGPALGGGEEAKEWGRWSDKVFRSAVACLPTSLPVMKDPKFRNDREDFSGSSYQPDKVDANRAKALRGVEEGFKGMEEVLKDGRDWVLGGKEVSLGDVNAVWVLEWMINLPGALAGSNISKETYPKTFAWVGRFMAKVGKKRVPKISAQQAKEVILSEQKEDFGVEIQGGGLVKVAPTDTGKNHPQVGVLRKRENGKIVLEVMPPNERRTLKVVFPEEGFEVKEVARGEAKL</sequence>
<reference evidence="3 4" key="1">
    <citation type="journal article" date="2013" name="PLoS Genet.">
        <title>The genome and development-dependent transcriptomes of Pyronema confluens: a window into fungal evolution.</title>
        <authorList>
            <person name="Traeger S."/>
            <person name="Altegoer F."/>
            <person name="Freitag M."/>
            <person name="Gabaldon T."/>
            <person name="Kempken F."/>
            <person name="Kumar A."/>
            <person name="Marcet-Houben M."/>
            <person name="Poggeler S."/>
            <person name="Stajich J.E."/>
            <person name="Nowrousian M."/>
        </authorList>
    </citation>
    <scope>NUCLEOTIDE SEQUENCE [LARGE SCALE GENOMIC DNA]</scope>
    <source>
        <strain evidence="4">CBS 100304</strain>
        <tissue evidence="3">Vegetative mycelium</tissue>
    </source>
</reference>
<dbReference type="PROSITE" id="PS50404">
    <property type="entry name" value="GST_NTER"/>
    <property type="match status" value="1"/>
</dbReference>
<evidence type="ECO:0000313" key="3">
    <source>
        <dbReference type="EMBL" id="CCX29604.1"/>
    </source>
</evidence>
<name>U4LBX2_PYROM</name>
<protein>
    <recommendedName>
        <fullName evidence="5">GST N-terminal domain-containing protein</fullName>
    </recommendedName>
</protein>
<dbReference type="SUPFAM" id="SSF47616">
    <property type="entry name" value="GST C-terminal domain-like"/>
    <property type="match status" value="1"/>
</dbReference>
<evidence type="ECO:0000259" key="2">
    <source>
        <dbReference type="PROSITE" id="PS50405"/>
    </source>
</evidence>
<accession>U4LBX2</accession>
<dbReference type="Pfam" id="PF13417">
    <property type="entry name" value="GST_N_3"/>
    <property type="match status" value="1"/>
</dbReference>
<keyword evidence="4" id="KW-1185">Reference proteome</keyword>
<dbReference type="PROSITE" id="PS50405">
    <property type="entry name" value="GST_CTER"/>
    <property type="match status" value="1"/>
</dbReference>
<proteinExistence type="predicted"/>
<dbReference type="EMBL" id="HF935279">
    <property type="protein sequence ID" value="CCX29604.1"/>
    <property type="molecule type" value="Genomic_DNA"/>
</dbReference>
<dbReference type="eggNOG" id="ENOG502S039">
    <property type="taxonomic scope" value="Eukaryota"/>
</dbReference>
<dbReference type="AlphaFoldDB" id="U4LBX2"/>
<evidence type="ECO:0000259" key="1">
    <source>
        <dbReference type="PROSITE" id="PS50404"/>
    </source>
</evidence>
<dbReference type="OrthoDB" id="202840at2759"/>
<dbReference type="InterPro" id="IPR010987">
    <property type="entry name" value="Glutathione-S-Trfase_C-like"/>
</dbReference>
<dbReference type="InterPro" id="IPR036249">
    <property type="entry name" value="Thioredoxin-like_sf"/>
</dbReference>
<dbReference type="Gene3D" id="3.40.30.110">
    <property type="match status" value="2"/>
</dbReference>
<dbReference type="STRING" id="1076935.U4LBX2"/>
<evidence type="ECO:0000313" key="4">
    <source>
        <dbReference type="Proteomes" id="UP000018144"/>
    </source>
</evidence>